<gene>
    <name evidence="8" type="ORF">CDCA_CDCA11G3142</name>
</gene>
<sequence>MPKRIRRVEMDAHDLQRLSPVPESSDSASRAGTDGAGGGVNEGNDDLGRSPRARHADSPSASDDHDSASGSALDDTDSRSGTSSPGGAAWMQPLAHRRPRRQPEDGAGWRARARMNLSPLSWEGYFTARRIMEPGFCVYTVGELETARDATTPVLLLLHGGGHCALSWAMMVRHLRQLLPADELRIVAYDARGHGETRGVEPESDLSSRTQVEDAVQVLSGLFGDREHIPPVVVVGHSMGGAIAVHLAASGRLPQLHGLVVVDVVEGSALQALPYMQMFLASRRKEFRSRADAIAYVVQAGHIRNVESARCSVPTQIEEVPNEPSGKSRPGLSTAPWPQRRPSAVFRWRTPLENSELYWRNWFEGMSQRFLSVSAPKLLVLSGHDHLDRELTIAQMQGRFQTMVLPKAGHCVHEDLPDRLGAALADFLRRNAIVRSGQNQSLISQIAMQRRNTTAAAATKTTSS</sequence>
<comment type="caution">
    <text evidence="8">The sequence shown here is derived from an EMBL/GenBank/DDBJ whole genome shotgun (WGS) entry which is preliminary data.</text>
</comment>
<evidence type="ECO:0000256" key="5">
    <source>
        <dbReference type="ARBA" id="ARBA00049203"/>
    </source>
</evidence>
<feature type="region of interest" description="Disordered" evidence="6">
    <location>
        <begin position="317"/>
        <end position="337"/>
    </location>
</feature>
<dbReference type="PANTHER" id="PTHR14189">
    <property type="entry name" value="PROTEIN PHOSPHATASE METHYLESTERASE-1 RELATED"/>
    <property type="match status" value="1"/>
</dbReference>
<keyword evidence="3" id="KW-0719">Serine esterase</keyword>
<dbReference type="InterPro" id="IPR000073">
    <property type="entry name" value="AB_hydrolase_1"/>
</dbReference>
<reference evidence="8 9" key="1">
    <citation type="submission" date="2022-07" db="EMBL/GenBank/DDBJ databases">
        <title>Genome-wide signatures of adaptation to extreme environments.</title>
        <authorList>
            <person name="Cho C.H."/>
            <person name="Yoon H.S."/>
        </authorList>
    </citation>
    <scope>NUCLEOTIDE SEQUENCE [LARGE SCALE GENOMIC DNA]</scope>
    <source>
        <strain evidence="8 9">DBV 063 E5</strain>
    </source>
</reference>
<evidence type="ECO:0000256" key="2">
    <source>
        <dbReference type="ARBA" id="ARBA00013111"/>
    </source>
</evidence>
<accession>A0AAV9IXV2</accession>
<feature type="region of interest" description="Disordered" evidence="6">
    <location>
        <begin position="1"/>
        <end position="110"/>
    </location>
</feature>
<evidence type="ECO:0000313" key="8">
    <source>
        <dbReference type="EMBL" id="KAK4537117.1"/>
    </source>
</evidence>
<dbReference type="GO" id="GO:0051723">
    <property type="term" value="F:protein methylesterase activity"/>
    <property type="evidence" value="ECO:0007669"/>
    <property type="project" value="UniProtKB-EC"/>
</dbReference>
<evidence type="ECO:0000259" key="7">
    <source>
        <dbReference type="Pfam" id="PF12697"/>
    </source>
</evidence>
<dbReference type="Gene3D" id="3.40.50.1820">
    <property type="entry name" value="alpha/beta hydrolase"/>
    <property type="match status" value="1"/>
</dbReference>
<comment type="similarity">
    <text evidence="1">Belongs to the AB hydrolase superfamily.</text>
</comment>
<feature type="compositionally biased region" description="Basic and acidic residues" evidence="6">
    <location>
        <begin position="46"/>
        <end position="67"/>
    </location>
</feature>
<evidence type="ECO:0000256" key="1">
    <source>
        <dbReference type="ARBA" id="ARBA00008645"/>
    </source>
</evidence>
<protein>
    <recommendedName>
        <fullName evidence="2">protein phosphatase methylesterase-1</fullName>
        <ecNumber evidence="2">3.1.1.89</ecNumber>
    </recommendedName>
</protein>
<feature type="domain" description="AB hydrolase-1" evidence="7">
    <location>
        <begin position="155"/>
        <end position="420"/>
    </location>
</feature>
<dbReference type="EC" id="3.1.1.89" evidence="2"/>
<dbReference type="SUPFAM" id="SSF53474">
    <property type="entry name" value="alpha/beta-Hydrolases"/>
    <property type="match status" value="1"/>
</dbReference>
<dbReference type="PRINTS" id="PR00412">
    <property type="entry name" value="EPOXHYDRLASE"/>
</dbReference>
<evidence type="ECO:0000256" key="3">
    <source>
        <dbReference type="ARBA" id="ARBA00022487"/>
    </source>
</evidence>
<keyword evidence="4" id="KW-0378">Hydrolase</keyword>
<dbReference type="Proteomes" id="UP001301350">
    <property type="component" value="Unassembled WGS sequence"/>
</dbReference>
<dbReference type="EMBL" id="JANCYW010000011">
    <property type="protein sequence ID" value="KAK4537117.1"/>
    <property type="molecule type" value="Genomic_DNA"/>
</dbReference>
<evidence type="ECO:0000256" key="4">
    <source>
        <dbReference type="ARBA" id="ARBA00022801"/>
    </source>
</evidence>
<dbReference type="InterPro" id="IPR000639">
    <property type="entry name" value="Epox_hydrolase-like"/>
</dbReference>
<evidence type="ECO:0000313" key="9">
    <source>
        <dbReference type="Proteomes" id="UP001301350"/>
    </source>
</evidence>
<dbReference type="InterPro" id="IPR016812">
    <property type="entry name" value="PPase_methylesterase_euk"/>
</dbReference>
<organism evidence="8 9">
    <name type="scientific">Cyanidium caldarium</name>
    <name type="common">Red alga</name>
    <dbReference type="NCBI Taxonomy" id="2771"/>
    <lineage>
        <taxon>Eukaryota</taxon>
        <taxon>Rhodophyta</taxon>
        <taxon>Bangiophyceae</taxon>
        <taxon>Cyanidiales</taxon>
        <taxon>Cyanidiaceae</taxon>
        <taxon>Cyanidium</taxon>
    </lineage>
</organism>
<dbReference type="PANTHER" id="PTHR14189:SF0">
    <property type="entry name" value="PROTEIN PHOSPHATASE METHYLESTERASE 1"/>
    <property type="match status" value="1"/>
</dbReference>
<dbReference type="InterPro" id="IPR029058">
    <property type="entry name" value="AB_hydrolase_fold"/>
</dbReference>
<dbReference type="Pfam" id="PF12697">
    <property type="entry name" value="Abhydrolase_6"/>
    <property type="match status" value="1"/>
</dbReference>
<keyword evidence="9" id="KW-1185">Reference proteome</keyword>
<proteinExistence type="inferred from homology"/>
<name>A0AAV9IXV2_CYACA</name>
<evidence type="ECO:0000256" key="6">
    <source>
        <dbReference type="SAM" id="MobiDB-lite"/>
    </source>
</evidence>
<dbReference type="AlphaFoldDB" id="A0AAV9IXV2"/>
<feature type="compositionally biased region" description="Basic and acidic residues" evidence="6">
    <location>
        <begin position="7"/>
        <end position="16"/>
    </location>
</feature>
<dbReference type="PRINTS" id="PR00111">
    <property type="entry name" value="ABHYDROLASE"/>
</dbReference>
<comment type="catalytic activity">
    <reaction evidence="5">
        <text>[phosphatase 2A protein]-C-terminal L-leucine methyl ester + H2O = [phosphatase 2A protein]-C-terminal L-leucine + methanol + H(+)</text>
        <dbReference type="Rhea" id="RHEA:48548"/>
        <dbReference type="Rhea" id="RHEA-COMP:12134"/>
        <dbReference type="Rhea" id="RHEA-COMP:12135"/>
        <dbReference type="ChEBI" id="CHEBI:15377"/>
        <dbReference type="ChEBI" id="CHEBI:15378"/>
        <dbReference type="ChEBI" id="CHEBI:17790"/>
        <dbReference type="ChEBI" id="CHEBI:90516"/>
        <dbReference type="ChEBI" id="CHEBI:90517"/>
        <dbReference type="EC" id="3.1.1.89"/>
    </reaction>
</comment>